<sequence>MMHIKSTIVADIRDIKHVPDLTIADDADLLGAAGFDSLEVIEFLARLERRFGLAFGGGADDFAALRSLDSLTAWVHARV</sequence>
<dbReference type="RefSeq" id="WP_272087583.1">
    <property type="nucleotide sequence ID" value="NZ_JAQNDL010000002.1"/>
</dbReference>
<keyword evidence="3" id="KW-1185">Reference proteome</keyword>
<organism evidence="2 3">
    <name type="scientific">Nannocystis bainbridge</name>
    <dbReference type="NCBI Taxonomy" id="2995303"/>
    <lineage>
        <taxon>Bacteria</taxon>
        <taxon>Pseudomonadati</taxon>
        <taxon>Myxococcota</taxon>
        <taxon>Polyangia</taxon>
        <taxon>Nannocystales</taxon>
        <taxon>Nannocystaceae</taxon>
        <taxon>Nannocystis</taxon>
    </lineage>
</organism>
<dbReference type="InterPro" id="IPR009081">
    <property type="entry name" value="PP-bd_ACP"/>
</dbReference>
<dbReference type="PROSITE" id="PS50075">
    <property type="entry name" value="CARRIER"/>
    <property type="match status" value="1"/>
</dbReference>
<dbReference type="SUPFAM" id="SSF47336">
    <property type="entry name" value="ACP-like"/>
    <property type="match status" value="1"/>
</dbReference>
<dbReference type="InterPro" id="IPR036736">
    <property type="entry name" value="ACP-like_sf"/>
</dbReference>
<dbReference type="Proteomes" id="UP001221686">
    <property type="component" value="Unassembled WGS sequence"/>
</dbReference>
<name>A0ABT5E2W1_9BACT</name>
<reference evidence="2 3" key="1">
    <citation type="submission" date="2022-11" db="EMBL/GenBank/DDBJ databases">
        <title>Minimal conservation of predation-associated metabolite biosynthetic gene clusters underscores biosynthetic potential of Myxococcota including descriptions for ten novel species: Archangium lansinium sp. nov., Myxococcus landrumus sp. nov., Nannocystis bai.</title>
        <authorList>
            <person name="Ahearne A."/>
            <person name="Stevens C."/>
            <person name="Dowd S."/>
        </authorList>
    </citation>
    <scope>NUCLEOTIDE SEQUENCE [LARGE SCALE GENOMIC DNA]</scope>
    <source>
        <strain evidence="2 3">BB15-2</strain>
    </source>
</reference>
<evidence type="ECO:0000259" key="1">
    <source>
        <dbReference type="PROSITE" id="PS50075"/>
    </source>
</evidence>
<evidence type="ECO:0000313" key="3">
    <source>
        <dbReference type="Proteomes" id="UP001221686"/>
    </source>
</evidence>
<dbReference type="EMBL" id="JAQNDL010000002">
    <property type="protein sequence ID" value="MDC0719071.1"/>
    <property type="molecule type" value="Genomic_DNA"/>
</dbReference>
<comment type="caution">
    <text evidence="2">The sequence shown here is derived from an EMBL/GenBank/DDBJ whole genome shotgun (WGS) entry which is preliminary data.</text>
</comment>
<dbReference type="Pfam" id="PF00550">
    <property type="entry name" value="PP-binding"/>
    <property type="match status" value="1"/>
</dbReference>
<feature type="domain" description="Carrier" evidence="1">
    <location>
        <begin position="1"/>
        <end position="79"/>
    </location>
</feature>
<gene>
    <name evidence="2" type="ORF">POL25_19355</name>
</gene>
<dbReference type="Gene3D" id="1.10.1200.10">
    <property type="entry name" value="ACP-like"/>
    <property type="match status" value="1"/>
</dbReference>
<protein>
    <submittedName>
        <fullName evidence="2">Acyl carrier protein</fullName>
    </submittedName>
</protein>
<proteinExistence type="predicted"/>
<evidence type="ECO:0000313" key="2">
    <source>
        <dbReference type="EMBL" id="MDC0719071.1"/>
    </source>
</evidence>
<accession>A0ABT5E2W1</accession>